<evidence type="ECO:0000256" key="3">
    <source>
        <dbReference type="ARBA" id="ARBA00022741"/>
    </source>
</evidence>
<evidence type="ECO:0000256" key="1">
    <source>
        <dbReference type="ARBA" id="ARBA00011009"/>
    </source>
</evidence>
<feature type="domain" description="Glycerol-3-phosphate dehydrogenase NAD-dependent N-terminal" evidence="17">
    <location>
        <begin position="17"/>
        <end position="166"/>
    </location>
</feature>
<feature type="binding site" evidence="10">
    <location>
        <position position="45"/>
    </location>
    <ligand>
        <name>NADPH</name>
        <dbReference type="ChEBI" id="CHEBI:57783"/>
    </ligand>
</feature>
<dbReference type="PRINTS" id="PR00077">
    <property type="entry name" value="GPDHDRGNASE"/>
</dbReference>
<evidence type="ECO:0000256" key="5">
    <source>
        <dbReference type="ARBA" id="ARBA00023002"/>
    </source>
</evidence>
<evidence type="ECO:0000259" key="17">
    <source>
        <dbReference type="Pfam" id="PF01210"/>
    </source>
</evidence>
<sequence>MSTRASDDHSPAAFGRIAIIGAGAWGTALALAALRAGRQVVLWAREAAVLESVARDRTNPFMAGITLPPAVAVTGALEQALAGADLVLLTTPSQHLRAMAGQCEGLLAPGVPVVICAKGVEAETGLLMSEVVAAAMPGRPQAVLSGPTFAAEVARDLPTAVTVAAAGGTFDSSHLAARVAVTFATTRFRPYLADDVIGVEIGGAVKNVIAIACGIAQGRALGSNARATLITRGLAELTRLAVALGARADTLSGLAGVGDLVLTCSSEQSRNFSYGKALGEGRNPRLDEGGPVVEGAVNAASVVALAGRLGIDMPICEAVDSVLRGASLDRVMMGLMTSGLRPEPLAAEDQVRIPHPASRED</sequence>
<keyword evidence="8 10" id="KW-0594">Phospholipid biosynthesis</keyword>
<dbReference type="GO" id="GO:0141153">
    <property type="term" value="F:glycerol-3-phosphate dehydrogenase (NADP+) activity"/>
    <property type="evidence" value="ECO:0007669"/>
    <property type="project" value="RHEA"/>
</dbReference>
<dbReference type="EMBL" id="QYUK01000011">
    <property type="protein sequence ID" value="RJF87716.1"/>
    <property type="molecule type" value="Genomic_DNA"/>
</dbReference>
<dbReference type="SUPFAM" id="SSF48179">
    <property type="entry name" value="6-phosphogluconate dehydrogenase C-terminal domain-like"/>
    <property type="match status" value="1"/>
</dbReference>
<dbReference type="OrthoDB" id="9812273at2"/>
<evidence type="ECO:0000256" key="12">
    <source>
        <dbReference type="PIRSR" id="PIRSR000114-2"/>
    </source>
</evidence>
<dbReference type="RefSeq" id="WP_119778352.1">
    <property type="nucleotide sequence ID" value="NZ_QYUK01000011.1"/>
</dbReference>
<evidence type="ECO:0000256" key="13">
    <source>
        <dbReference type="PIRSR" id="PIRSR000114-3"/>
    </source>
</evidence>
<dbReference type="Gene3D" id="1.10.1040.10">
    <property type="entry name" value="N-(1-d-carboxylethyl)-l-norvaline Dehydrogenase, domain 2"/>
    <property type="match status" value="1"/>
</dbReference>
<comment type="pathway">
    <text evidence="10">Membrane lipid metabolism; glycerophospholipid metabolism.</text>
</comment>
<dbReference type="EC" id="1.1.1.94" evidence="10"/>
<dbReference type="PIRSF" id="PIRSF000114">
    <property type="entry name" value="Glycerol-3-P_dh"/>
    <property type="match status" value="1"/>
</dbReference>
<keyword evidence="4 10" id="KW-0521">NADP</keyword>
<dbReference type="PANTHER" id="PTHR11728:SF1">
    <property type="entry name" value="GLYCEROL-3-PHOSPHATE DEHYDROGENASE [NAD(+)] 2, CHLOROPLASTIC"/>
    <property type="match status" value="1"/>
</dbReference>
<feature type="domain" description="Glycerol-3-phosphate dehydrogenase NAD-dependent C-terminal" evidence="18">
    <location>
        <begin position="195"/>
        <end position="325"/>
    </location>
</feature>
<dbReference type="GO" id="GO:0141152">
    <property type="term" value="F:glycerol-3-phosphate dehydrogenase (NAD+) activity"/>
    <property type="evidence" value="ECO:0007669"/>
    <property type="project" value="RHEA"/>
</dbReference>
<evidence type="ECO:0000256" key="14">
    <source>
        <dbReference type="RuleBase" id="RU000437"/>
    </source>
</evidence>
<dbReference type="NCBIfam" id="NF000940">
    <property type="entry name" value="PRK00094.1-2"/>
    <property type="match status" value="1"/>
</dbReference>
<feature type="binding site" evidence="13">
    <location>
        <position position="150"/>
    </location>
    <ligand>
        <name>NAD(+)</name>
        <dbReference type="ChEBI" id="CHEBI:57540"/>
    </ligand>
</feature>
<evidence type="ECO:0000259" key="18">
    <source>
        <dbReference type="Pfam" id="PF07479"/>
    </source>
</evidence>
<dbReference type="AlphaFoldDB" id="A0A418WCL1"/>
<dbReference type="InterPro" id="IPR006109">
    <property type="entry name" value="G3P_DH_NAD-dep_C"/>
</dbReference>
<comment type="similarity">
    <text evidence="1 10 14">Belongs to the NAD-dependent glycerol-3-phosphate dehydrogenase family.</text>
</comment>
<evidence type="ECO:0000256" key="10">
    <source>
        <dbReference type="HAMAP-Rule" id="MF_00394"/>
    </source>
</evidence>
<dbReference type="GO" id="GO:0046168">
    <property type="term" value="P:glycerol-3-phosphate catabolic process"/>
    <property type="evidence" value="ECO:0007669"/>
    <property type="project" value="InterPro"/>
</dbReference>
<protein>
    <recommendedName>
        <fullName evidence="10">Glycerol-3-phosphate dehydrogenase [NAD(P)+]</fullName>
        <ecNumber evidence="10">1.1.1.94</ecNumber>
    </recommendedName>
    <alternativeName>
        <fullName evidence="10">NAD(P)(+)-dependent glycerol-3-phosphate dehydrogenase</fullName>
    </alternativeName>
    <alternativeName>
        <fullName evidence="10">NAD(P)H-dependent dihydroxyacetone-phosphate reductase</fullName>
    </alternativeName>
</protein>
<keyword evidence="9 10" id="KW-1208">Phospholipid metabolism</keyword>
<evidence type="ECO:0000256" key="11">
    <source>
        <dbReference type="PIRSR" id="PIRSR000114-1"/>
    </source>
</evidence>
<evidence type="ECO:0000256" key="16">
    <source>
        <dbReference type="SAM" id="Phobius"/>
    </source>
</evidence>
<comment type="caution">
    <text evidence="19">The sequence shown here is derived from an EMBL/GenBank/DDBJ whole genome shotgun (WGS) entry which is preliminary data.</text>
</comment>
<dbReference type="GO" id="GO:0006650">
    <property type="term" value="P:glycerophospholipid metabolic process"/>
    <property type="evidence" value="ECO:0007669"/>
    <property type="project" value="UniProtKB-UniRule"/>
</dbReference>
<dbReference type="GO" id="GO:0005975">
    <property type="term" value="P:carbohydrate metabolic process"/>
    <property type="evidence" value="ECO:0007669"/>
    <property type="project" value="InterPro"/>
</dbReference>
<dbReference type="FunFam" id="3.40.50.720:FF:000019">
    <property type="entry name" value="Glycerol-3-phosphate dehydrogenase [NAD(P)+]"/>
    <property type="match status" value="1"/>
</dbReference>
<keyword evidence="7 10" id="KW-0443">Lipid metabolism</keyword>
<evidence type="ECO:0000256" key="15">
    <source>
        <dbReference type="RuleBase" id="RU000439"/>
    </source>
</evidence>
<evidence type="ECO:0000256" key="2">
    <source>
        <dbReference type="ARBA" id="ARBA00022516"/>
    </source>
</evidence>
<dbReference type="PANTHER" id="PTHR11728">
    <property type="entry name" value="GLYCEROL-3-PHOSPHATE DEHYDROGENASE"/>
    <property type="match status" value="1"/>
</dbReference>
<feature type="active site" description="Proton acceptor" evidence="10 11">
    <location>
        <position position="206"/>
    </location>
</feature>
<keyword evidence="10" id="KW-0963">Cytoplasm</keyword>
<evidence type="ECO:0000256" key="4">
    <source>
        <dbReference type="ARBA" id="ARBA00022857"/>
    </source>
</evidence>
<reference evidence="19 20" key="1">
    <citation type="submission" date="2018-09" db="EMBL/GenBank/DDBJ databases">
        <authorList>
            <person name="Zhu H."/>
        </authorList>
    </citation>
    <scope>NUCLEOTIDE SEQUENCE [LARGE SCALE GENOMIC DNA]</scope>
    <source>
        <strain evidence="19 20">K1W22B-8</strain>
    </source>
</reference>
<feature type="binding site" evidence="10">
    <location>
        <position position="270"/>
    </location>
    <ligand>
        <name>NADPH</name>
        <dbReference type="ChEBI" id="CHEBI:57783"/>
    </ligand>
</feature>
<dbReference type="Gene3D" id="3.40.50.720">
    <property type="entry name" value="NAD(P)-binding Rossmann-like Domain"/>
    <property type="match status" value="1"/>
</dbReference>
<dbReference type="InterPro" id="IPR036291">
    <property type="entry name" value="NAD(P)-bd_dom_sf"/>
</dbReference>
<feature type="binding site" evidence="10">
    <location>
        <position position="118"/>
    </location>
    <ligand>
        <name>sn-glycerol 3-phosphate</name>
        <dbReference type="ChEBI" id="CHEBI:57597"/>
    </ligand>
</feature>
<feature type="binding site" evidence="10">
    <location>
        <position position="271"/>
    </location>
    <ligand>
        <name>sn-glycerol 3-phosphate</name>
        <dbReference type="ChEBI" id="CHEBI:57597"/>
    </ligand>
</feature>
<evidence type="ECO:0000256" key="6">
    <source>
        <dbReference type="ARBA" id="ARBA00023027"/>
    </source>
</evidence>
<keyword evidence="16" id="KW-0472">Membrane</keyword>
<proteinExistence type="inferred from homology"/>
<dbReference type="GO" id="GO:0046167">
    <property type="term" value="P:glycerol-3-phosphate biosynthetic process"/>
    <property type="evidence" value="ECO:0007669"/>
    <property type="project" value="UniProtKB-UniRule"/>
</dbReference>
<feature type="binding site" evidence="10">
    <location>
        <position position="150"/>
    </location>
    <ligand>
        <name>NADPH</name>
        <dbReference type="ChEBI" id="CHEBI:57783"/>
    </ligand>
</feature>
<dbReference type="InterPro" id="IPR008927">
    <property type="entry name" value="6-PGluconate_DH-like_C_sf"/>
</dbReference>
<evidence type="ECO:0000256" key="8">
    <source>
        <dbReference type="ARBA" id="ARBA00023209"/>
    </source>
</evidence>
<dbReference type="GO" id="GO:0005829">
    <property type="term" value="C:cytosol"/>
    <property type="evidence" value="ECO:0007669"/>
    <property type="project" value="TreeGrafter"/>
</dbReference>
<feature type="binding site" evidence="13">
    <location>
        <position position="270"/>
    </location>
    <ligand>
        <name>NAD(+)</name>
        <dbReference type="ChEBI" id="CHEBI:57540"/>
    </ligand>
</feature>
<dbReference type="NCBIfam" id="NF000942">
    <property type="entry name" value="PRK00094.1-4"/>
    <property type="match status" value="1"/>
</dbReference>
<evidence type="ECO:0000313" key="19">
    <source>
        <dbReference type="EMBL" id="RJF87716.1"/>
    </source>
</evidence>
<dbReference type="InterPro" id="IPR013328">
    <property type="entry name" value="6PGD_dom2"/>
</dbReference>
<dbReference type="Pfam" id="PF07479">
    <property type="entry name" value="NAD_Gly3P_dh_C"/>
    <property type="match status" value="1"/>
</dbReference>
<feature type="transmembrane region" description="Helical" evidence="16">
    <location>
        <begin position="12"/>
        <end position="34"/>
    </location>
</feature>
<feature type="binding site" evidence="10">
    <location>
        <position position="259"/>
    </location>
    <ligand>
        <name>sn-glycerol 3-phosphate</name>
        <dbReference type="ChEBI" id="CHEBI:57597"/>
    </ligand>
</feature>
<dbReference type="GO" id="GO:0051287">
    <property type="term" value="F:NAD binding"/>
    <property type="evidence" value="ECO:0007669"/>
    <property type="project" value="InterPro"/>
</dbReference>
<feature type="binding site" evidence="12">
    <location>
        <begin position="270"/>
        <end position="271"/>
    </location>
    <ligand>
        <name>substrate</name>
    </ligand>
</feature>
<dbReference type="InterPro" id="IPR011128">
    <property type="entry name" value="G3P_DH_NAD-dep_N"/>
</dbReference>
<keyword evidence="6 10" id="KW-0520">NAD</keyword>
<feature type="binding site" evidence="10">
    <location>
        <position position="146"/>
    </location>
    <ligand>
        <name>sn-glycerol 3-phosphate</name>
        <dbReference type="ChEBI" id="CHEBI:57597"/>
    </ligand>
</feature>
<keyword evidence="3 10" id="KW-0547">Nucleotide-binding</keyword>
<dbReference type="HAMAP" id="MF_00394">
    <property type="entry name" value="NAD_Glyc3P_dehydrog"/>
    <property type="match status" value="1"/>
</dbReference>
<keyword evidence="5 10" id="KW-0560">Oxidoreductase</keyword>
<comment type="caution">
    <text evidence="10">Lacks conserved residue(s) required for the propagation of feature annotation.</text>
</comment>
<evidence type="ECO:0000256" key="9">
    <source>
        <dbReference type="ARBA" id="ARBA00023264"/>
    </source>
</evidence>
<feature type="binding site" evidence="12">
    <location>
        <position position="118"/>
    </location>
    <ligand>
        <name>substrate</name>
    </ligand>
</feature>
<comment type="catalytic activity">
    <reaction evidence="10">
        <text>sn-glycerol 3-phosphate + NAD(+) = dihydroxyacetone phosphate + NADH + H(+)</text>
        <dbReference type="Rhea" id="RHEA:11092"/>
        <dbReference type="ChEBI" id="CHEBI:15378"/>
        <dbReference type="ChEBI" id="CHEBI:57540"/>
        <dbReference type="ChEBI" id="CHEBI:57597"/>
        <dbReference type="ChEBI" id="CHEBI:57642"/>
        <dbReference type="ChEBI" id="CHEBI:57945"/>
        <dbReference type="EC" id="1.1.1.94"/>
    </reaction>
</comment>
<dbReference type="SUPFAM" id="SSF51735">
    <property type="entry name" value="NAD(P)-binding Rossmann-fold domains"/>
    <property type="match status" value="1"/>
</dbReference>
<comment type="subcellular location">
    <subcellularLocation>
        <location evidence="10">Cytoplasm</location>
    </subcellularLocation>
</comment>
<dbReference type="Proteomes" id="UP000284605">
    <property type="component" value="Unassembled WGS sequence"/>
</dbReference>
<name>A0A418WCL1_9PROT</name>
<dbReference type="UniPathway" id="UPA00940"/>
<keyword evidence="16" id="KW-1133">Transmembrane helix</keyword>
<evidence type="ECO:0000313" key="20">
    <source>
        <dbReference type="Proteomes" id="UP000284605"/>
    </source>
</evidence>
<dbReference type="GO" id="GO:0008654">
    <property type="term" value="P:phospholipid biosynthetic process"/>
    <property type="evidence" value="ECO:0007669"/>
    <property type="project" value="UniProtKB-KW"/>
</dbReference>
<dbReference type="PROSITE" id="PS00957">
    <property type="entry name" value="NAD_G3PDH"/>
    <property type="match status" value="1"/>
</dbReference>
<feature type="binding site" evidence="10">
    <location>
        <position position="294"/>
    </location>
    <ligand>
        <name>NADPH</name>
        <dbReference type="ChEBI" id="CHEBI:57783"/>
    </ligand>
</feature>
<feature type="binding site" evidence="13">
    <location>
        <begin position="21"/>
        <end position="26"/>
    </location>
    <ligand>
        <name>NAD(+)</name>
        <dbReference type="ChEBI" id="CHEBI:57540"/>
    </ligand>
</feature>
<gene>
    <name evidence="10" type="primary">gpsA</name>
    <name evidence="19" type="ORF">D3874_12355</name>
</gene>
<feature type="binding site" evidence="10">
    <location>
        <position position="270"/>
    </location>
    <ligand>
        <name>sn-glycerol 3-phosphate</name>
        <dbReference type="ChEBI" id="CHEBI:57597"/>
    </ligand>
</feature>
<keyword evidence="16" id="KW-0812">Transmembrane</keyword>
<feature type="binding site" evidence="10">
    <location>
        <position position="269"/>
    </location>
    <ligand>
        <name>sn-glycerol 3-phosphate</name>
        <dbReference type="ChEBI" id="CHEBI:57597"/>
    </ligand>
</feature>
<feature type="binding site" evidence="10">
    <location>
        <position position="118"/>
    </location>
    <ligand>
        <name>NADPH</name>
        <dbReference type="ChEBI" id="CHEBI:57783"/>
    </ligand>
</feature>
<feature type="binding site" evidence="10">
    <location>
        <position position="206"/>
    </location>
    <ligand>
        <name>sn-glycerol 3-phosphate</name>
        <dbReference type="ChEBI" id="CHEBI:57597"/>
    </ligand>
</feature>
<feature type="binding site" evidence="10">
    <location>
        <position position="25"/>
    </location>
    <ligand>
        <name>NADPH</name>
        <dbReference type="ChEBI" id="CHEBI:57783"/>
    </ligand>
</feature>
<feature type="binding site" evidence="10">
    <location>
        <position position="148"/>
    </location>
    <ligand>
        <name>sn-glycerol 3-phosphate</name>
        <dbReference type="ChEBI" id="CHEBI:57597"/>
    </ligand>
</feature>
<dbReference type="InterPro" id="IPR006168">
    <property type="entry name" value="G3P_DH_NAD-dep"/>
</dbReference>
<accession>A0A418WCL1</accession>
<organism evidence="19 20">
    <name type="scientific">Oleomonas cavernae</name>
    <dbReference type="NCBI Taxonomy" id="2320859"/>
    <lineage>
        <taxon>Bacteria</taxon>
        <taxon>Pseudomonadati</taxon>
        <taxon>Pseudomonadota</taxon>
        <taxon>Alphaproteobacteria</taxon>
        <taxon>Acetobacterales</taxon>
        <taxon>Acetobacteraceae</taxon>
        <taxon>Oleomonas</taxon>
    </lineage>
</organism>
<dbReference type="Pfam" id="PF01210">
    <property type="entry name" value="NAD_Gly3P_dh_N"/>
    <property type="match status" value="1"/>
</dbReference>
<keyword evidence="2 10" id="KW-0444">Lipid biosynthesis</keyword>
<comment type="function">
    <text evidence="10">Catalyzes the reduction of the glycolytic intermediate dihydroxyacetone phosphate (DHAP) to sn-glycerol 3-phosphate (G3P), the key precursor for phospholipid synthesis.</text>
</comment>
<comment type="catalytic activity">
    <reaction evidence="10 15">
        <text>sn-glycerol 3-phosphate + NADP(+) = dihydroxyacetone phosphate + NADPH + H(+)</text>
        <dbReference type="Rhea" id="RHEA:11096"/>
        <dbReference type="ChEBI" id="CHEBI:15378"/>
        <dbReference type="ChEBI" id="CHEBI:57597"/>
        <dbReference type="ChEBI" id="CHEBI:57642"/>
        <dbReference type="ChEBI" id="CHEBI:57783"/>
        <dbReference type="ChEBI" id="CHEBI:58349"/>
        <dbReference type="EC" id="1.1.1.94"/>
    </reaction>
</comment>
<feature type="binding site" evidence="10">
    <location>
        <position position="292"/>
    </location>
    <ligand>
        <name>NADPH</name>
        <dbReference type="ChEBI" id="CHEBI:57783"/>
    </ligand>
</feature>
<keyword evidence="20" id="KW-1185">Reference proteome</keyword>
<evidence type="ECO:0000256" key="7">
    <source>
        <dbReference type="ARBA" id="ARBA00023098"/>
    </source>
</evidence>